<dbReference type="RefSeq" id="WP_345161407.1">
    <property type="nucleotide sequence ID" value="NZ_BAABGX010000001.1"/>
</dbReference>
<organism evidence="1 2">
    <name type="scientific">Nibribacter koreensis</name>
    <dbReference type="NCBI Taxonomy" id="1084519"/>
    <lineage>
        <taxon>Bacteria</taxon>
        <taxon>Pseudomonadati</taxon>
        <taxon>Bacteroidota</taxon>
        <taxon>Cytophagia</taxon>
        <taxon>Cytophagales</taxon>
        <taxon>Hymenobacteraceae</taxon>
        <taxon>Nibribacter</taxon>
    </lineage>
</organism>
<dbReference type="EMBL" id="BAABGX010000001">
    <property type="protein sequence ID" value="GAA4295754.1"/>
    <property type="molecule type" value="Genomic_DNA"/>
</dbReference>
<reference evidence="2" key="1">
    <citation type="journal article" date="2019" name="Int. J. Syst. Evol. Microbiol.">
        <title>The Global Catalogue of Microorganisms (GCM) 10K type strain sequencing project: providing services to taxonomists for standard genome sequencing and annotation.</title>
        <authorList>
            <consortium name="The Broad Institute Genomics Platform"/>
            <consortium name="The Broad Institute Genome Sequencing Center for Infectious Disease"/>
            <person name="Wu L."/>
            <person name="Ma J."/>
        </authorList>
    </citation>
    <scope>NUCLEOTIDE SEQUENCE [LARGE SCALE GENOMIC DNA]</scope>
    <source>
        <strain evidence="2">JCM 17917</strain>
    </source>
</reference>
<dbReference type="Proteomes" id="UP001501844">
    <property type="component" value="Unassembled WGS sequence"/>
</dbReference>
<evidence type="ECO:0000313" key="1">
    <source>
        <dbReference type="EMBL" id="GAA4295754.1"/>
    </source>
</evidence>
<evidence type="ECO:0000313" key="2">
    <source>
        <dbReference type="Proteomes" id="UP001501844"/>
    </source>
</evidence>
<name>A0ABP8F5S8_9BACT</name>
<sequence length="382" mass="43455">MNVESILQKINLFEELVTKSGFKRDLVDFINALQQPQNRNIKFMTEVSIAIERHWMQAMNNSLPTELKLILKDSEPFTETDFLAQIEDINSDATLDAASYYNKLYGTITSLNQKMEVNITELNVVKNFFKKYSNAVDESLALDEQHALISLIFKDLQSTGSLKEFSKVLHRWNRALLVYHTLLQSDPPKDIEIAEIQNGSIDVVLNLNFDIAVDLASLVQTGMTVYGLYLAYKKGLGKQIIESYMGNQKLIANEAEREKLMLENVKESVYNKALEQHAERLKKDKKIEKTGVEKKAAEITRIITDHIVKGNSVKLMLPPFPDVDEEDGVDPDEYKEWVAADELSKGLRQATAVANANYKLLSTEDKQLLLDKYSIKEDGENK</sequence>
<keyword evidence="2" id="KW-1185">Reference proteome</keyword>
<proteinExistence type="predicted"/>
<gene>
    <name evidence="1" type="ORF">GCM10023183_01890</name>
</gene>
<protein>
    <submittedName>
        <fullName evidence="1">Uncharacterized protein</fullName>
    </submittedName>
</protein>
<comment type="caution">
    <text evidence="1">The sequence shown here is derived from an EMBL/GenBank/DDBJ whole genome shotgun (WGS) entry which is preliminary data.</text>
</comment>
<accession>A0ABP8F5S8</accession>